<dbReference type="Gene3D" id="3.30.40.10">
    <property type="entry name" value="Zinc/RING finger domain, C3HC4 (zinc finger)"/>
    <property type="match status" value="1"/>
</dbReference>
<evidence type="ECO:0000259" key="11">
    <source>
        <dbReference type="PROSITE" id="PS50089"/>
    </source>
</evidence>
<keyword evidence="6 9" id="KW-1133">Transmembrane helix</keyword>
<keyword evidence="3" id="KW-0479">Metal-binding</keyword>
<accession>A0A2U1J3I2</accession>
<keyword evidence="7 9" id="KW-0472">Membrane</keyword>
<evidence type="ECO:0000256" key="4">
    <source>
        <dbReference type="ARBA" id="ARBA00022771"/>
    </source>
</evidence>
<gene>
    <name evidence="12" type="ORF">BB558_004371</name>
</gene>
<dbReference type="Proteomes" id="UP000245591">
    <property type="component" value="Unassembled WGS sequence"/>
</dbReference>
<dbReference type="FunFam" id="3.30.40.10:FF:000388">
    <property type="entry name" value="Putative RING zinc finger domain superfamily protein"/>
    <property type="match status" value="1"/>
</dbReference>
<dbReference type="Pfam" id="PF13639">
    <property type="entry name" value="zf-RING_2"/>
    <property type="match status" value="1"/>
</dbReference>
<protein>
    <recommendedName>
        <fullName evidence="11">RING-type domain-containing protein</fullName>
    </recommendedName>
</protein>
<dbReference type="SMART" id="SM00184">
    <property type="entry name" value="RING"/>
    <property type="match status" value="1"/>
</dbReference>
<comment type="subcellular location">
    <subcellularLocation>
        <location evidence="1">Membrane</location>
    </subcellularLocation>
</comment>
<dbReference type="AlphaFoldDB" id="A0A2U1J3I2"/>
<name>A0A2U1J3I2_SMIAN</name>
<evidence type="ECO:0000256" key="3">
    <source>
        <dbReference type="ARBA" id="ARBA00022723"/>
    </source>
</evidence>
<dbReference type="GO" id="GO:0016020">
    <property type="term" value="C:membrane"/>
    <property type="evidence" value="ECO:0007669"/>
    <property type="project" value="UniProtKB-SubCell"/>
</dbReference>
<evidence type="ECO:0000313" key="12">
    <source>
        <dbReference type="EMBL" id="PVZ99604.1"/>
    </source>
</evidence>
<organism evidence="12 13">
    <name type="scientific">Smittium angustum</name>
    <dbReference type="NCBI Taxonomy" id="133377"/>
    <lineage>
        <taxon>Eukaryota</taxon>
        <taxon>Fungi</taxon>
        <taxon>Fungi incertae sedis</taxon>
        <taxon>Zoopagomycota</taxon>
        <taxon>Kickxellomycotina</taxon>
        <taxon>Harpellomycetes</taxon>
        <taxon>Harpellales</taxon>
        <taxon>Legeriomycetaceae</taxon>
        <taxon>Smittium</taxon>
    </lineage>
</organism>
<keyword evidence="13" id="KW-1185">Reference proteome</keyword>
<evidence type="ECO:0000256" key="6">
    <source>
        <dbReference type="ARBA" id="ARBA00022989"/>
    </source>
</evidence>
<evidence type="ECO:0000313" key="13">
    <source>
        <dbReference type="Proteomes" id="UP000245591"/>
    </source>
</evidence>
<dbReference type="InterPro" id="IPR001841">
    <property type="entry name" value="Znf_RING"/>
</dbReference>
<proteinExistence type="predicted"/>
<dbReference type="PANTHER" id="PTHR46539">
    <property type="entry name" value="E3 UBIQUITIN-PROTEIN LIGASE ATL42"/>
    <property type="match status" value="1"/>
</dbReference>
<dbReference type="SUPFAM" id="SSF57850">
    <property type="entry name" value="RING/U-box"/>
    <property type="match status" value="1"/>
</dbReference>
<dbReference type="CDD" id="cd16468">
    <property type="entry name" value="RING-H2_RNF11"/>
    <property type="match status" value="1"/>
</dbReference>
<dbReference type="InterPro" id="IPR042981">
    <property type="entry name" value="RNF11_RING-H2"/>
</dbReference>
<feature type="chain" id="PRO_5015587607" description="RING-type domain-containing protein" evidence="10">
    <location>
        <begin position="22"/>
        <end position="427"/>
    </location>
</feature>
<evidence type="ECO:0000256" key="9">
    <source>
        <dbReference type="SAM" id="Phobius"/>
    </source>
</evidence>
<keyword evidence="2 9" id="KW-0812">Transmembrane</keyword>
<evidence type="ECO:0000256" key="1">
    <source>
        <dbReference type="ARBA" id="ARBA00004370"/>
    </source>
</evidence>
<evidence type="ECO:0000256" key="8">
    <source>
        <dbReference type="PROSITE-ProRule" id="PRU00175"/>
    </source>
</evidence>
<keyword evidence="5" id="KW-0862">Zinc</keyword>
<evidence type="ECO:0000256" key="2">
    <source>
        <dbReference type="ARBA" id="ARBA00022692"/>
    </source>
</evidence>
<dbReference type="InterPro" id="IPR013083">
    <property type="entry name" value="Znf_RING/FYVE/PHD"/>
</dbReference>
<evidence type="ECO:0000256" key="5">
    <source>
        <dbReference type="ARBA" id="ARBA00022833"/>
    </source>
</evidence>
<feature type="transmembrane region" description="Helical" evidence="9">
    <location>
        <begin position="209"/>
        <end position="232"/>
    </location>
</feature>
<comment type="caution">
    <text evidence="12">The sequence shown here is derived from an EMBL/GenBank/DDBJ whole genome shotgun (WGS) entry which is preliminary data.</text>
</comment>
<keyword evidence="10" id="KW-0732">Signal</keyword>
<dbReference type="EMBL" id="MBFU01000419">
    <property type="protein sequence ID" value="PVZ99604.1"/>
    <property type="molecule type" value="Genomic_DNA"/>
</dbReference>
<sequence length="427" mass="49037">MKGIFFGLVVFVFGLFCEVQIRKDVVETQKNVVTGIESSIIYDRKKNSVEDLFESFYFGDVEGMLYRLVKPRDCLPRRISQKKKNTSSEPDEPDNNGFKKIALVNLESGCKFEVYLEQALLDQAIGIIAYNSSTTVKNMKGILYENEANVKLDIPVYLINRNIGVFLNRQITDLVLENRMSELGDNKKRIKVSMISEKNLNQNKLIKTLILMSIIILLTIFVLFYVYLNFYWDGSANFMSLGLSKNKDIQAGVLKESALKYMKTTNLEAKDIKELSGAISEKRSNYLEQYLTAKGQRSVRNIMGFRKTAACPVCMDDFVSGDRVRYLPCGHVFHTECVDAWLVKKSSLCPVCNFDTRKVMELDCGSSIRKIIEGSQTIGSKLLESTKRFLRRKKDFGEMKTYDESSDDIQKLKFNNYKRKIRVLPRF</sequence>
<evidence type="ECO:0000256" key="7">
    <source>
        <dbReference type="ARBA" id="ARBA00023136"/>
    </source>
</evidence>
<dbReference type="PANTHER" id="PTHR46539:SF1">
    <property type="entry name" value="E3 UBIQUITIN-PROTEIN LIGASE ATL42"/>
    <property type="match status" value="1"/>
</dbReference>
<evidence type="ECO:0000256" key="10">
    <source>
        <dbReference type="SAM" id="SignalP"/>
    </source>
</evidence>
<reference evidence="12 13" key="1">
    <citation type="journal article" date="2018" name="MBio">
        <title>Comparative Genomics Reveals the Core Gene Toolbox for the Fungus-Insect Symbiosis.</title>
        <authorList>
            <person name="Wang Y."/>
            <person name="Stata M."/>
            <person name="Wang W."/>
            <person name="Stajich J.E."/>
            <person name="White M.M."/>
            <person name="Moncalvo J.M."/>
        </authorList>
    </citation>
    <scope>NUCLEOTIDE SEQUENCE [LARGE SCALE GENOMIC DNA]</scope>
    <source>
        <strain evidence="12 13">AUS-126-30</strain>
    </source>
</reference>
<feature type="domain" description="RING-type" evidence="11">
    <location>
        <begin position="311"/>
        <end position="353"/>
    </location>
</feature>
<feature type="signal peptide" evidence="10">
    <location>
        <begin position="1"/>
        <end position="21"/>
    </location>
</feature>
<dbReference type="GO" id="GO:0008270">
    <property type="term" value="F:zinc ion binding"/>
    <property type="evidence" value="ECO:0007669"/>
    <property type="project" value="UniProtKB-KW"/>
</dbReference>
<keyword evidence="4 8" id="KW-0863">Zinc-finger</keyword>
<dbReference type="PROSITE" id="PS50089">
    <property type="entry name" value="ZF_RING_2"/>
    <property type="match status" value="1"/>
</dbReference>